<reference evidence="2 3" key="1">
    <citation type="submission" date="2019-03" db="EMBL/GenBank/DDBJ databases">
        <title>Genomic Encyclopedia of Type Strains, Phase IV (KMG-IV): sequencing the most valuable type-strain genomes for metagenomic binning, comparative biology and taxonomic classification.</title>
        <authorList>
            <person name="Goeker M."/>
        </authorList>
    </citation>
    <scope>NUCLEOTIDE SEQUENCE [LARGE SCALE GENOMIC DNA]</scope>
    <source>
        <strain evidence="2 3">DSM 44496</strain>
    </source>
</reference>
<feature type="compositionally biased region" description="Basic and acidic residues" evidence="1">
    <location>
        <begin position="84"/>
        <end position="95"/>
    </location>
</feature>
<feature type="region of interest" description="Disordered" evidence="1">
    <location>
        <begin position="79"/>
        <end position="107"/>
    </location>
</feature>
<comment type="caution">
    <text evidence="2">The sequence shown here is derived from an EMBL/GenBank/DDBJ whole genome shotgun (WGS) entry which is preliminary data.</text>
</comment>
<sequence length="107" mass="11928">MFVTANFDVVILVAVRGSVCLVSGPVVWRTVQAATSMVWSALRTADPRRRVPRDKSLRAFDFDANPNIDTATINGLWHRNSPIDPEHIPETDTAIHRWPAPEAPGQR</sequence>
<name>A0A4R6NWS0_NOCIG</name>
<evidence type="ECO:0000313" key="2">
    <source>
        <dbReference type="EMBL" id="TDP28043.1"/>
    </source>
</evidence>
<protein>
    <submittedName>
        <fullName evidence="2">Uncharacterized protein</fullName>
    </submittedName>
</protein>
<dbReference type="Proteomes" id="UP000295087">
    <property type="component" value="Unassembled WGS sequence"/>
</dbReference>
<proteinExistence type="predicted"/>
<organism evidence="2 3">
    <name type="scientific">Nocardia ignorata</name>
    <dbReference type="NCBI Taxonomy" id="145285"/>
    <lineage>
        <taxon>Bacteria</taxon>
        <taxon>Bacillati</taxon>
        <taxon>Actinomycetota</taxon>
        <taxon>Actinomycetes</taxon>
        <taxon>Mycobacteriales</taxon>
        <taxon>Nocardiaceae</taxon>
        <taxon>Nocardia</taxon>
    </lineage>
</organism>
<accession>A0A4R6NWS0</accession>
<keyword evidence="3" id="KW-1185">Reference proteome</keyword>
<dbReference type="AlphaFoldDB" id="A0A4R6NWS0"/>
<evidence type="ECO:0000256" key="1">
    <source>
        <dbReference type="SAM" id="MobiDB-lite"/>
    </source>
</evidence>
<evidence type="ECO:0000313" key="3">
    <source>
        <dbReference type="Proteomes" id="UP000295087"/>
    </source>
</evidence>
<dbReference type="EMBL" id="SNXK01000019">
    <property type="protein sequence ID" value="TDP28043.1"/>
    <property type="molecule type" value="Genomic_DNA"/>
</dbReference>
<gene>
    <name evidence="2" type="ORF">DFR75_11910</name>
</gene>